<evidence type="ECO:0000313" key="1">
    <source>
        <dbReference type="EMBL" id="GMF29845.1"/>
    </source>
</evidence>
<comment type="caution">
    <text evidence="1">The sequence shown here is derived from an EMBL/GenBank/DDBJ whole genome shotgun (WGS) entry which is preliminary data.</text>
</comment>
<gene>
    <name evidence="1" type="ORF">Pfra01_000648300</name>
</gene>
<dbReference type="AlphaFoldDB" id="A0A9W6UCR3"/>
<evidence type="ECO:0000313" key="2">
    <source>
        <dbReference type="Proteomes" id="UP001165121"/>
    </source>
</evidence>
<name>A0A9W6UCR3_9STRA</name>
<organism evidence="1 2">
    <name type="scientific">Phytophthora fragariaefolia</name>
    <dbReference type="NCBI Taxonomy" id="1490495"/>
    <lineage>
        <taxon>Eukaryota</taxon>
        <taxon>Sar</taxon>
        <taxon>Stramenopiles</taxon>
        <taxon>Oomycota</taxon>
        <taxon>Peronosporomycetes</taxon>
        <taxon>Peronosporales</taxon>
        <taxon>Peronosporaceae</taxon>
        <taxon>Phytophthora</taxon>
    </lineage>
</organism>
<keyword evidence="2" id="KW-1185">Reference proteome</keyword>
<accession>A0A9W6UCR3</accession>
<dbReference type="EMBL" id="BSXT01000549">
    <property type="protein sequence ID" value="GMF29845.1"/>
    <property type="molecule type" value="Genomic_DNA"/>
</dbReference>
<sequence length="148" mass="16924">MSKPSQRRLDYDSLQLTMEEVCNMIDERIAPVRFAGTNIRDGFIYHDLTPSEIDNWALGIELINLSEVQTSDRQSECENAMINEIHSLLENDTFIDVLLSPGRSAIKSKWASRRSCMLTEASTRTRRVLLRRGSVSDMVMTTRKLSVQ</sequence>
<proteinExistence type="predicted"/>
<dbReference type="Proteomes" id="UP001165121">
    <property type="component" value="Unassembled WGS sequence"/>
</dbReference>
<protein>
    <submittedName>
        <fullName evidence="1">Unnamed protein product</fullName>
    </submittedName>
</protein>
<reference evidence="1" key="1">
    <citation type="submission" date="2023-04" db="EMBL/GenBank/DDBJ databases">
        <title>Phytophthora fragariaefolia NBRC 109709.</title>
        <authorList>
            <person name="Ichikawa N."/>
            <person name="Sato H."/>
            <person name="Tonouchi N."/>
        </authorList>
    </citation>
    <scope>NUCLEOTIDE SEQUENCE</scope>
    <source>
        <strain evidence="1">NBRC 109709</strain>
    </source>
</reference>